<feature type="compositionally biased region" description="Polar residues" evidence="1">
    <location>
        <begin position="158"/>
        <end position="168"/>
    </location>
</feature>
<dbReference type="Proteomes" id="UP000799767">
    <property type="component" value="Unassembled WGS sequence"/>
</dbReference>
<feature type="region of interest" description="Disordered" evidence="1">
    <location>
        <begin position="1"/>
        <end position="27"/>
    </location>
</feature>
<keyword evidence="2" id="KW-0472">Membrane</keyword>
<evidence type="ECO:0000313" key="3">
    <source>
        <dbReference type="EMBL" id="KAF2482159.1"/>
    </source>
</evidence>
<evidence type="ECO:0000256" key="2">
    <source>
        <dbReference type="SAM" id="Phobius"/>
    </source>
</evidence>
<protein>
    <recommendedName>
        <fullName evidence="5">Transmembrane protein</fullName>
    </recommendedName>
</protein>
<keyword evidence="2" id="KW-1133">Transmembrane helix</keyword>
<keyword evidence="2" id="KW-0812">Transmembrane</keyword>
<gene>
    <name evidence="3" type="ORF">BDY17DRAFT_178870</name>
</gene>
<dbReference type="EMBL" id="MU001637">
    <property type="protein sequence ID" value="KAF2482159.1"/>
    <property type="molecule type" value="Genomic_DNA"/>
</dbReference>
<feature type="region of interest" description="Disordered" evidence="1">
    <location>
        <begin position="110"/>
        <end position="168"/>
    </location>
</feature>
<accession>A0A6A6PPZ4</accession>
<reference evidence="3" key="1">
    <citation type="journal article" date="2020" name="Stud. Mycol.">
        <title>101 Dothideomycetes genomes: a test case for predicting lifestyles and emergence of pathogens.</title>
        <authorList>
            <person name="Haridas S."/>
            <person name="Albert R."/>
            <person name="Binder M."/>
            <person name="Bloem J."/>
            <person name="Labutti K."/>
            <person name="Salamov A."/>
            <person name="Andreopoulos B."/>
            <person name="Baker S."/>
            <person name="Barry K."/>
            <person name="Bills G."/>
            <person name="Bluhm B."/>
            <person name="Cannon C."/>
            <person name="Castanera R."/>
            <person name="Culley D."/>
            <person name="Daum C."/>
            <person name="Ezra D."/>
            <person name="Gonzalez J."/>
            <person name="Henrissat B."/>
            <person name="Kuo A."/>
            <person name="Liang C."/>
            <person name="Lipzen A."/>
            <person name="Lutzoni F."/>
            <person name="Magnuson J."/>
            <person name="Mondo S."/>
            <person name="Nolan M."/>
            <person name="Ohm R."/>
            <person name="Pangilinan J."/>
            <person name="Park H.-J."/>
            <person name="Ramirez L."/>
            <person name="Alfaro M."/>
            <person name="Sun H."/>
            <person name="Tritt A."/>
            <person name="Yoshinaga Y."/>
            <person name="Zwiers L.-H."/>
            <person name="Turgeon B."/>
            <person name="Goodwin S."/>
            <person name="Spatafora J."/>
            <person name="Crous P."/>
            <person name="Grigoriev I."/>
        </authorList>
    </citation>
    <scope>NUCLEOTIDE SEQUENCE</scope>
    <source>
        <strain evidence="3">CBS 113389</strain>
    </source>
</reference>
<keyword evidence="4" id="KW-1185">Reference proteome</keyword>
<dbReference type="GeneID" id="54470891"/>
<sequence>MGHLETTHPPLRRAPSAQFPASNGSRARASCNPSGLVLLHMRASPLCYMLGVFLFCVLHAICSLLLLHGFHLVRVDWFPHVLPMSCREQCIVPTPLASLSVKASSKRRAYAARNKPETSPAERVSQGLGRSRLRRPKKSPSRVSQTLHHAPKPDRNHTATQQKKAQCL</sequence>
<evidence type="ECO:0000256" key="1">
    <source>
        <dbReference type="SAM" id="MobiDB-lite"/>
    </source>
</evidence>
<evidence type="ECO:0000313" key="4">
    <source>
        <dbReference type="Proteomes" id="UP000799767"/>
    </source>
</evidence>
<evidence type="ECO:0008006" key="5">
    <source>
        <dbReference type="Google" id="ProtNLM"/>
    </source>
</evidence>
<name>A0A6A6PPZ4_9PEZI</name>
<dbReference type="RefSeq" id="XP_033588729.1">
    <property type="nucleotide sequence ID" value="XM_033729889.1"/>
</dbReference>
<proteinExistence type="predicted"/>
<feature type="compositionally biased region" description="Basic residues" evidence="1">
    <location>
        <begin position="131"/>
        <end position="140"/>
    </location>
</feature>
<organism evidence="3 4">
    <name type="scientific">Neohortaea acidophila</name>
    <dbReference type="NCBI Taxonomy" id="245834"/>
    <lineage>
        <taxon>Eukaryota</taxon>
        <taxon>Fungi</taxon>
        <taxon>Dikarya</taxon>
        <taxon>Ascomycota</taxon>
        <taxon>Pezizomycotina</taxon>
        <taxon>Dothideomycetes</taxon>
        <taxon>Dothideomycetidae</taxon>
        <taxon>Mycosphaerellales</taxon>
        <taxon>Teratosphaeriaceae</taxon>
        <taxon>Neohortaea</taxon>
    </lineage>
</organism>
<feature type="transmembrane region" description="Helical" evidence="2">
    <location>
        <begin position="48"/>
        <end position="67"/>
    </location>
</feature>
<dbReference type="AlphaFoldDB" id="A0A6A6PPZ4"/>